<evidence type="ECO:0000313" key="4">
    <source>
        <dbReference type="EMBL" id="VFK42107.1"/>
    </source>
</evidence>
<keyword evidence="2" id="KW-0472">Membrane</keyword>
<organism evidence="4">
    <name type="scientific">Candidatus Kentrum sp. SD</name>
    <dbReference type="NCBI Taxonomy" id="2126332"/>
    <lineage>
        <taxon>Bacteria</taxon>
        <taxon>Pseudomonadati</taxon>
        <taxon>Pseudomonadota</taxon>
        <taxon>Gammaproteobacteria</taxon>
        <taxon>Candidatus Kentrum</taxon>
    </lineage>
</organism>
<evidence type="ECO:0000313" key="3">
    <source>
        <dbReference type="EMBL" id="VFK38879.1"/>
    </source>
</evidence>
<evidence type="ECO:0008006" key="5">
    <source>
        <dbReference type="Google" id="ProtNLM"/>
    </source>
</evidence>
<feature type="region of interest" description="Disordered" evidence="1">
    <location>
        <begin position="89"/>
        <end position="108"/>
    </location>
</feature>
<dbReference type="EMBL" id="CAADFU010000014">
    <property type="protein sequence ID" value="VFK42107.1"/>
    <property type="molecule type" value="Genomic_DNA"/>
</dbReference>
<dbReference type="EMBL" id="CAADFR010000029">
    <property type="protein sequence ID" value="VFK38879.1"/>
    <property type="molecule type" value="Genomic_DNA"/>
</dbReference>
<keyword evidence="2" id="KW-0812">Transmembrane</keyword>
<reference evidence="4" key="1">
    <citation type="submission" date="2019-02" db="EMBL/GenBank/DDBJ databases">
        <authorList>
            <person name="Gruber-Vodicka R. H."/>
            <person name="Seah K. B. B."/>
        </authorList>
    </citation>
    <scope>NUCLEOTIDE SEQUENCE</scope>
    <source>
        <strain evidence="4">BECK_S1320</strain>
        <strain evidence="3">BECK_S1321</strain>
    </source>
</reference>
<keyword evidence="2" id="KW-1133">Transmembrane helix</keyword>
<evidence type="ECO:0000256" key="2">
    <source>
        <dbReference type="SAM" id="Phobius"/>
    </source>
</evidence>
<dbReference type="AlphaFoldDB" id="A0A450YKM5"/>
<evidence type="ECO:0000256" key="1">
    <source>
        <dbReference type="SAM" id="MobiDB-lite"/>
    </source>
</evidence>
<feature type="transmembrane region" description="Helical" evidence="2">
    <location>
        <begin position="7"/>
        <end position="33"/>
    </location>
</feature>
<name>A0A450YKM5_9GAMM</name>
<sequence length="108" mass="11343">MSELQQGLSLAVVGVAAVFAALIVTGLVVIVLSRLTKDKPPVPASEAASLPDVAYVGIDKHVLILLAAAATAAVKRPVRIRRVRFVSHRHASSTWAAAGRSDHTQESL</sequence>
<protein>
    <recommendedName>
        <fullName evidence="5">Oxaloacetate decarboxylase, gamma chain</fullName>
    </recommendedName>
</protein>
<proteinExistence type="predicted"/>
<accession>A0A450YKM5</accession>
<gene>
    <name evidence="4" type="ORF">BECKSD772E_GA0070983_101417</name>
    <name evidence="3" type="ORF">BECKSD772F_GA0070984_102927</name>
</gene>